<dbReference type="InterPro" id="IPR035906">
    <property type="entry name" value="MetI-like_sf"/>
</dbReference>
<comment type="similarity">
    <text evidence="2">Belongs to the binding-protein-dependent transport system permease family. CysTW subfamily.</text>
</comment>
<keyword evidence="11" id="KW-1185">Reference proteome</keyword>
<keyword evidence="7 8" id="KW-0472">Membrane</keyword>
<keyword evidence="3 8" id="KW-0813">Transport</keyword>
<evidence type="ECO:0000256" key="5">
    <source>
        <dbReference type="ARBA" id="ARBA00022692"/>
    </source>
</evidence>
<evidence type="ECO:0000256" key="6">
    <source>
        <dbReference type="ARBA" id="ARBA00022989"/>
    </source>
</evidence>
<organism evidence="10 11">
    <name type="scientific">Haloarcula saliterrae</name>
    <dbReference type="NCBI Taxonomy" id="2950534"/>
    <lineage>
        <taxon>Archaea</taxon>
        <taxon>Methanobacteriati</taxon>
        <taxon>Methanobacteriota</taxon>
        <taxon>Stenosarchaea group</taxon>
        <taxon>Halobacteria</taxon>
        <taxon>Halobacteriales</taxon>
        <taxon>Haloarculaceae</taxon>
        <taxon>Haloarcula</taxon>
    </lineage>
</organism>
<evidence type="ECO:0000313" key="10">
    <source>
        <dbReference type="EMBL" id="MDS0261141.1"/>
    </source>
</evidence>
<comment type="caution">
    <text evidence="10">The sequence shown here is derived from an EMBL/GenBank/DDBJ whole genome shotgun (WGS) entry which is preliminary data.</text>
</comment>
<dbReference type="SUPFAM" id="SSF161098">
    <property type="entry name" value="MetI-like"/>
    <property type="match status" value="1"/>
</dbReference>
<dbReference type="CDD" id="cd06261">
    <property type="entry name" value="TM_PBP2"/>
    <property type="match status" value="1"/>
</dbReference>
<sequence length="307" mass="33543">MSTKTTWSPEWVDDGIENALAFLRANKRLQLPLFIGPIILFTFFGLIVPVAYMVAISFMSGLPPGAEFTLENYQRFLATDVYLNIGIDTIVLTVQTTSLVVVLGYLLAYGIAMFAKRQKLLLLLVILPFWTNYLVRNFALIAIFQNGGPFDQLVDNVLFFVDSASIGGDILFTRTSVLMGLVYSFLPVAVLPMYASISRMDKSLISASKDLGAGPIKTFVYVTLPQTKDGIFVGTLLAAVPTFGAFVTPAMLGGPNDTMIGRLIELQYMQVYDVPFGSALGTVLSLFVIVVLGISFMNNGVPIIDNE</sequence>
<protein>
    <submittedName>
        <fullName evidence="10">ABC transporter permease</fullName>
    </submittedName>
</protein>
<evidence type="ECO:0000256" key="2">
    <source>
        <dbReference type="ARBA" id="ARBA00007069"/>
    </source>
</evidence>
<evidence type="ECO:0000256" key="3">
    <source>
        <dbReference type="ARBA" id="ARBA00022448"/>
    </source>
</evidence>
<feature type="transmembrane region" description="Helical" evidence="8">
    <location>
        <begin position="177"/>
        <end position="197"/>
    </location>
</feature>
<proteinExistence type="inferred from homology"/>
<accession>A0ABU2FHC6</accession>
<evidence type="ECO:0000313" key="11">
    <source>
        <dbReference type="Proteomes" id="UP001259659"/>
    </source>
</evidence>
<feature type="transmembrane region" description="Helical" evidence="8">
    <location>
        <begin position="81"/>
        <end position="108"/>
    </location>
</feature>
<name>A0ABU2FHC6_9EURY</name>
<dbReference type="RefSeq" id="WP_310920944.1">
    <property type="nucleotide sequence ID" value="NZ_JAMQON010000005.1"/>
</dbReference>
<dbReference type="PANTHER" id="PTHR42929">
    <property type="entry name" value="INNER MEMBRANE ABC TRANSPORTER PERMEASE PROTEIN YDCU-RELATED-RELATED"/>
    <property type="match status" value="1"/>
</dbReference>
<feature type="domain" description="ABC transmembrane type-1" evidence="9">
    <location>
        <begin position="86"/>
        <end position="295"/>
    </location>
</feature>
<dbReference type="Gene3D" id="1.10.3720.10">
    <property type="entry name" value="MetI-like"/>
    <property type="match status" value="1"/>
</dbReference>
<feature type="transmembrane region" description="Helical" evidence="8">
    <location>
        <begin position="274"/>
        <end position="297"/>
    </location>
</feature>
<dbReference type="Pfam" id="PF00528">
    <property type="entry name" value="BPD_transp_1"/>
    <property type="match status" value="1"/>
</dbReference>
<keyword evidence="6 8" id="KW-1133">Transmembrane helix</keyword>
<feature type="transmembrane region" description="Helical" evidence="8">
    <location>
        <begin position="231"/>
        <end position="254"/>
    </location>
</feature>
<reference evidence="10 11" key="1">
    <citation type="submission" date="2022-06" db="EMBL/GenBank/DDBJ databases">
        <title>Haloarcula sp. a new haloarchaeum isolate from saline soil.</title>
        <authorList>
            <person name="Strakova D."/>
            <person name="Galisteo C."/>
            <person name="Sanchez-Porro C."/>
            <person name="Ventosa A."/>
        </authorList>
    </citation>
    <scope>NUCLEOTIDE SEQUENCE [LARGE SCALE GENOMIC DNA]</scope>
    <source>
        <strain evidence="10 11">S1CR25-12</strain>
    </source>
</reference>
<evidence type="ECO:0000256" key="4">
    <source>
        <dbReference type="ARBA" id="ARBA00022475"/>
    </source>
</evidence>
<dbReference type="Proteomes" id="UP001259659">
    <property type="component" value="Unassembled WGS sequence"/>
</dbReference>
<keyword evidence="4" id="KW-1003">Cell membrane</keyword>
<feature type="transmembrane region" description="Helical" evidence="8">
    <location>
        <begin position="33"/>
        <end position="61"/>
    </location>
</feature>
<evidence type="ECO:0000256" key="1">
    <source>
        <dbReference type="ARBA" id="ARBA00004651"/>
    </source>
</evidence>
<dbReference type="EMBL" id="JAMQON010000005">
    <property type="protein sequence ID" value="MDS0261141.1"/>
    <property type="molecule type" value="Genomic_DNA"/>
</dbReference>
<dbReference type="PANTHER" id="PTHR42929:SF1">
    <property type="entry name" value="INNER MEMBRANE ABC TRANSPORTER PERMEASE PROTEIN YDCU-RELATED"/>
    <property type="match status" value="1"/>
</dbReference>
<keyword evidence="5 8" id="KW-0812">Transmembrane</keyword>
<gene>
    <name evidence="10" type="ORF">NDI56_17210</name>
</gene>
<dbReference type="InterPro" id="IPR000515">
    <property type="entry name" value="MetI-like"/>
</dbReference>
<dbReference type="PROSITE" id="PS50928">
    <property type="entry name" value="ABC_TM1"/>
    <property type="match status" value="1"/>
</dbReference>
<feature type="transmembrane region" description="Helical" evidence="8">
    <location>
        <begin position="120"/>
        <end position="144"/>
    </location>
</feature>
<evidence type="ECO:0000256" key="7">
    <source>
        <dbReference type="ARBA" id="ARBA00023136"/>
    </source>
</evidence>
<comment type="subcellular location">
    <subcellularLocation>
        <location evidence="1 8">Cell membrane</location>
        <topology evidence="1 8">Multi-pass membrane protein</topology>
    </subcellularLocation>
</comment>
<evidence type="ECO:0000256" key="8">
    <source>
        <dbReference type="RuleBase" id="RU363032"/>
    </source>
</evidence>
<evidence type="ECO:0000259" key="9">
    <source>
        <dbReference type="PROSITE" id="PS50928"/>
    </source>
</evidence>